<organism evidence="4 5">
    <name type="scientific">Lophiostoma macrostomum CBS 122681</name>
    <dbReference type="NCBI Taxonomy" id="1314788"/>
    <lineage>
        <taxon>Eukaryota</taxon>
        <taxon>Fungi</taxon>
        <taxon>Dikarya</taxon>
        <taxon>Ascomycota</taxon>
        <taxon>Pezizomycotina</taxon>
        <taxon>Dothideomycetes</taxon>
        <taxon>Pleosporomycetidae</taxon>
        <taxon>Pleosporales</taxon>
        <taxon>Lophiostomataceae</taxon>
        <taxon>Lophiostoma</taxon>
    </lineage>
</organism>
<dbReference type="SUPFAM" id="SSF57701">
    <property type="entry name" value="Zn2/Cys6 DNA-binding domain"/>
    <property type="match status" value="1"/>
</dbReference>
<keyword evidence="5" id="KW-1185">Reference proteome</keyword>
<name>A0A6A6TF97_9PLEO</name>
<dbReference type="Pfam" id="PF00172">
    <property type="entry name" value="Zn_clus"/>
    <property type="match status" value="1"/>
</dbReference>
<evidence type="ECO:0000259" key="3">
    <source>
        <dbReference type="PROSITE" id="PS50048"/>
    </source>
</evidence>
<evidence type="ECO:0000313" key="5">
    <source>
        <dbReference type="Proteomes" id="UP000799324"/>
    </source>
</evidence>
<dbReference type="InterPro" id="IPR036864">
    <property type="entry name" value="Zn2-C6_fun-type_DNA-bd_sf"/>
</dbReference>
<feature type="region of interest" description="Disordered" evidence="2">
    <location>
        <begin position="368"/>
        <end position="387"/>
    </location>
</feature>
<accession>A0A6A6TF97</accession>
<dbReference type="Gene3D" id="4.10.240.10">
    <property type="entry name" value="Zn(2)-C6 fungal-type DNA-binding domain"/>
    <property type="match status" value="1"/>
</dbReference>
<dbReference type="OrthoDB" id="4216928at2759"/>
<keyword evidence="1" id="KW-0539">Nucleus</keyword>
<dbReference type="CDD" id="cd00067">
    <property type="entry name" value="GAL4"/>
    <property type="match status" value="1"/>
</dbReference>
<dbReference type="Proteomes" id="UP000799324">
    <property type="component" value="Unassembled WGS sequence"/>
</dbReference>
<dbReference type="PROSITE" id="PS50048">
    <property type="entry name" value="ZN2_CY6_FUNGAL_2"/>
    <property type="match status" value="1"/>
</dbReference>
<feature type="domain" description="Zn(2)-C6 fungal-type" evidence="3">
    <location>
        <begin position="12"/>
        <end position="42"/>
    </location>
</feature>
<dbReference type="GO" id="GO:0008270">
    <property type="term" value="F:zinc ion binding"/>
    <property type="evidence" value="ECO:0007669"/>
    <property type="project" value="InterPro"/>
</dbReference>
<dbReference type="SMART" id="SM00066">
    <property type="entry name" value="GAL4"/>
    <property type="match status" value="1"/>
</dbReference>
<protein>
    <recommendedName>
        <fullName evidence="3">Zn(2)-C6 fungal-type domain-containing protein</fullName>
    </recommendedName>
</protein>
<dbReference type="GO" id="GO:0000981">
    <property type="term" value="F:DNA-binding transcription factor activity, RNA polymerase II-specific"/>
    <property type="evidence" value="ECO:0007669"/>
    <property type="project" value="InterPro"/>
</dbReference>
<gene>
    <name evidence="4" type="ORF">K491DRAFT_259518</name>
</gene>
<reference evidence="4" key="1">
    <citation type="journal article" date="2020" name="Stud. Mycol.">
        <title>101 Dothideomycetes genomes: a test case for predicting lifestyles and emergence of pathogens.</title>
        <authorList>
            <person name="Haridas S."/>
            <person name="Albert R."/>
            <person name="Binder M."/>
            <person name="Bloem J."/>
            <person name="Labutti K."/>
            <person name="Salamov A."/>
            <person name="Andreopoulos B."/>
            <person name="Baker S."/>
            <person name="Barry K."/>
            <person name="Bills G."/>
            <person name="Bluhm B."/>
            <person name="Cannon C."/>
            <person name="Castanera R."/>
            <person name="Culley D."/>
            <person name="Daum C."/>
            <person name="Ezra D."/>
            <person name="Gonzalez J."/>
            <person name="Henrissat B."/>
            <person name="Kuo A."/>
            <person name="Liang C."/>
            <person name="Lipzen A."/>
            <person name="Lutzoni F."/>
            <person name="Magnuson J."/>
            <person name="Mondo S."/>
            <person name="Nolan M."/>
            <person name="Ohm R."/>
            <person name="Pangilinan J."/>
            <person name="Park H.-J."/>
            <person name="Ramirez L."/>
            <person name="Alfaro M."/>
            <person name="Sun H."/>
            <person name="Tritt A."/>
            <person name="Yoshinaga Y."/>
            <person name="Zwiers L.-H."/>
            <person name="Turgeon B."/>
            <person name="Goodwin S."/>
            <person name="Spatafora J."/>
            <person name="Crous P."/>
            <person name="Grigoriev I."/>
        </authorList>
    </citation>
    <scope>NUCLEOTIDE SEQUENCE</scope>
    <source>
        <strain evidence="4">CBS 122681</strain>
    </source>
</reference>
<dbReference type="EMBL" id="MU004314">
    <property type="protein sequence ID" value="KAF2658560.1"/>
    <property type="molecule type" value="Genomic_DNA"/>
</dbReference>
<proteinExistence type="predicted"/>
<evidence type="ECO:0000313" key="4">
    <source>
        <dbReference type="EMBL" id="KAF2658560.1"/>
    </source>
</evidence>
<dbReference type="AlphaFoldDB" id="A0A6A6TF97"/>
<evidence type="ECO:0000256" key="1">
    <source>
        <dbReference type="ARBA" id="ARBA00023242"/>
    </source>
</evidence>
<evidence type="ECO:0000256" key="2">
    <source>
        <dbReference type="SAM" id="MobiDB-lite"/>
    </source>
</evidence>
<sequence>MLGYISSTRKKSCQACVKAKRRCDLGYPICKRCLTKGLHCKYPNASVCNAEVVVRQTTPDLTLAEVIVNGSSDLNPDDSTLDPIFSQFNDLSQSNVITKHVLPPTILESLLPQIWEPRILNQQQVSRIVNELCHIVPTMALTGKTMFMHRELYKDFQPTAYQDLCGLSALYTVKTSKNIPILAASIDAKISALMASSSTWCLTEHLAAVQALMIYQIIRLFDPSLQLQAVADKQNSLLELWTATLWKRSFNEADPFNNDCYISWAFQESLRRTVLMSVFMRGAWCALTNNGLCEQVPIMGRLPLTREIKLFESSAEEWAQNTPCTDPRSGLIAYGDLSVTWTHDSDPDGLDDFERILLAACRGDDDPRLLEFPPKGGSDTGSHDGML</sequence>
<dbReference type="InterPro" id="IPR001138">
    <property type="entry name" value="Zn2Cys6_DnaBD"/>
</dbReference>